<reference evidence="2 3" key="1">
    <citation type="submission" date="2014-04" db="EMBL/GenBank/DDBJ databases">
        <authorList>
            <consortium name="DOE Joint Genome Institute"/>
            <person name="Kuo A."/>
            <person name="Kohler A."/>
            <person name="Costa M.D."/>
            <person name="Nagy L.G."/>
            <person name="Floudas D."/>
            <person name="Copeland A."/>
            <person name="Barry K.W."/>
            <person name="Cichocki N."/>
            <person name="Veneault-Fourrey C."/>
            <person name="LaButti K."/>
            <person name="Lindquist E.A."/>
            <person name="Lipzen A."/>
            <person name="Lundell T."/>
            <person name="Morin E."/>
            <person name="Murat C."/>
            <person name="Sun H."/>
            <person name="Tunlid A."/>
            <person name="Henrissat B."/>
            <person name="Grigoriev I.V."/>
            <person name="Hibbett D.S."/>
            <person name="Martin F."/>
            <person name="Nordberg H.P."/>
            <person name="Cantor M.N."/>
            <person name="Hua S.X."/>
        </authorList>
    </citation>
    <scope>NUCLEOTIDE SEQUENCE [LARGE SCALE GENOMIC DNA]</scope>
    <source>
        <strain evidence="2 3">Marx 270</strain>
    </source>
</reference>
<proteinExistence type="predicted"/>
<sequence length="59" mass="6705">MEQCTTTAQAMQEPNDWSNSASRQHKRGSFLVIPVRNLPDLSRTALEQARTARILRGHQ</sequence>
<feature type="region of interest" description="Disordered" evidence="1">
    <location>
        <begin position="1"/>
        <end position="24"/>
    </location>
</feature>
<accession>A0A0C3PJC8</accession>
<dbReference type="Proteomes" id="UP000054217">
    <property type="component" value="Unassembled WGS sequence"/>
</dbReference>
<dbReference type="EMBL" id="KN831956">
    <property type="protein sequence ID" value="KIO08701.1"/>
    <property type="molecule type" value="Genomic_DNA"/>
</dbReference>
<name>A0A0C3PJC8_PISTI</name>
<gene>
    <name evidence="2" type="ORF">M404DRAFT_996945</name>
</gene>
<dbReference type="InParanoid" id="A0A0C3PJC8"/>
<dbReference type="HOGENOM" id="CLU_2961796_0_0_1"/>
<feature type="compositionally biased region" description="Polar residues" evidence="1">
    <location>
        <begin position="1"/>
        <end position="22"/>
    </location>
</feature>
<evidence type="ECO:0000313" key="2">
    <source>
        <dbReference type="EMBL" id="KIO08701.1"/>
    </source>
</evidence>
<evidence type="ECO:0000256" key="1">
    <source>
        <dbReference type="SAM" id="MobiDB-lite"/>
    </source>
</evidence>
<protein>
    <submittedName>
        <fullName evidence="2">Uncharacterized protein</fullName>
    </submittedName>
</protein>
<keyword evidence="3" id="KW-1185">Reference proteome</keyword>
<reference evidence="3" key="2">
    <citation type="submission" date="2015-01" db="EMBL/GenBank/DDBJ databases">
        <title>Evolutionary Origins and Diversification of the Mycorrhizal Mutualists.</title>
        <authorList>
            <consortium name="DOE Joint Genome Institute"/>
            <consortium name="Mycorrhizal Genomics Consortium"/>
            <person name="Kohler A."/>
            <person name="Kuo A."/>
            <person name="Nagy L.G."/>
            <person name="Floudas D."/>
            <person name="Copeland A."/>
            <person name="Barry K.W."/>
            <person name="Cichocki N."/>
            <person name="Veneault-Fourrey C."/>
            <person name="LaButti K."/>
            <person name="Lindquist E.A."/>
            <person name="Lipzen A."/>
            <person name="Lundell T."/>
            <person name="Morin E."/>
            <person name="Murat C."/>
            <person name="Riley R."/>
            <person name="Ohm R."/>
            <person name="Sun H."/>
            <person name="Tunlid A."/>
            <person name="Henrissat B."/>
            <person name="Grigoriev I.V."/>
            <person name="Hibbett D.S."/>
            <person name="Martin F."/>
        </authorList>
    </citation>
    <scope>NUCLEOTIDE SEQUENCE [LARGE SCALE GENOMIC DNA]</scope>
    <source>
        <strain evidence="3">Marx 270</strain>
    </source>
</reference>
<organism evidence="2 3">
    <name type="scientific">Pisolithus tinctorius Marx 270</name>
    <dbReference type="NCBI Taxonomy" id="870435"/>
    <lineage>
        <taxon>Eukaryota</taxon>
        <taxon>Fungi</taxon>
        <taxon>Dikarya</taxon>
        <taxon>Basidiomycota</taxon>
        <taxon>Agaricomycotina</taxon>
        <taxon>Agaricomycetes</taxon>
        <taxon>Agaricomycetidae</taxon>
        <taxon>Boletales</taxon>
        <taxon>Sclerodermatineae</taxon>
        <taxon>Pisolithaceae</taxon>
        <taxon>Pisolithus</taxon>
    </lineage>
</organism>
<evidence type="ECO:0000313" key="3">
    <source>
        <dbReference type="Proteomes" id="UP000054217"/>
    </source>
</evidence>
<dbReference type="AlphaFoldDB" id="A0A0C3PJC8"/>